<dbReference type="RefSeq" id="WP_054669827.1">
    <property type="nucleotide sequence ID" value="NZ_BMOF01000063.1"/>
</dbReference>
<dbReference type="AlphaFoldDB" id="A0A8J3BGG7"/>
<comment type="caution">
    <text evidence="2">The sequence shown here is derived from an EMBL/GenBank/DDBJ whole genome shotgun (WGS) entry which is preliminary data.</text>
</comment>
<keyword evidence="3" id="KW-1185">Reference proteome</keyword>
<evidence type="ECO:0000313" key="3">
    <source>
        <dbReference type="Proteomes" id="UP000637720"/>
    </source>
</evidence>
<organism evidence="2 3">
    <name type="scientific">Calditerricola satsumensis</name>
    <dbReference type="NCBI Taxonomy" id="373054"/>
    <lineage>
        <taxon>Bacteria</taxon>
        <taxon>Bacillati</taxon>
        <taxon>Bacillota</taxon>
        <taxon>Bacilli</taxon>
        <taxon>Bacillales</taxon>
        <taxon>Bacillaceae</taxon>
        <taxon>Calditerricola</taxon>
    </lineage>
</organism>
<reference evidence="2" key="2">
    <citation type="submission" date="2020-09" db="EMBL/GenBank/DDBJ databases">
        <authorList>
            <person name="Sun Q."/>
            <person name="Ohkuma M."/>
        </authorList>
    </citation>
    <scope>NUCLEOTIDE SEQUENCE</scope>
    <source>
        <strain evidence="2">JCM 14719</strain>
    </source>
</reference>
<protein>
    <submittedName>
        <fullName evidence="2">Uncharacterized protein</fullName>
    </submittedName>
</protein>
<feature type="signal peptide" evidence="1">
    <location>
        <begin position="1"/>
        <end position="28"/>
    </location>
</feature>
<evidence type="ECO:0000256" key="1">
    <source>
        <dbReference type="SAM" id="SignalP"/>
    </source>
</evidence>
<evidence type="ECO:0000313" key="2">
    <source>
        <dbReference type="EMBL" id="GGK07528.1"/>
    </source>
</evidence>
<reference evidence="2" key="1">
    <citation type="journal article" date="2014" name="Int. J. Syst. Evol. Microbiol.">
        <title>Complete genome sequence of Corynebacterium casei LMG S-19264T (=DSM 44701T), isolated from a smear-ripened cheese.</title>
        <authorList>
            <consortium name="US DOE Joint Genome Institute (JGI-PGF)"/>
            <person name="Walter F."/>
            <person name="Albersmeier A."/>
            <person name="Kalinowski J."/>
            <person name="Ruckert C."/>
        </authorList>
    </citation>
    <scope>NUCLEOTIDE SEQUENCE</scope>
    <source>
        <strain evidence="2">JCM 14719</strain>
    </source>
</reference>
<name>A0A8J3BGG7_9BACI</name>
<gene>
    <name evidence="2" type="ORF">GCM10007043_21930</name>
</gene>
<accession>A0A8J3BGG7</accession>
<proteinExistence type="predicted"/>
<feature type="chain" id="PRO_5035188440" evidence="1">
    <location>
        <begin position="29"/>
        <end position="320"/>
    </location>
</feature>
<sequence length="320" mass="36769">MRRKTNSLLLAVFLVLAVAFVPSHFALAVPSNAALSNEEDPWGQKEVLNYLLWTADEKLEADVKKLQSDLGLTDEQMEKLKELALQEHQQVVKTKHHKNTAVFNQNVNEIFAGIDKEVKVLLGKKYNEFRKWIKAWWKDEKTYRLNWLAEKRKKAKEEIGIMATDDRELVYATQYNGYTENEIALPDKYVKFANLGRWGNIPDTIEPYYKNPPYTANVYYEPTNKAVLDVLVREVGPWNEDDNYWDAADDANPRRKFTDLALGEPEAEAAYFRGYNGGKDQFGRTVTNPAGVDLTPQVAAKLGLGYLQNAWVWVRYSDLP</sequence>
<dbReference type="EMBL" id="BMOF01000063">
    <property type="protein sequence ID" value="GGK07528.1"/>
    <property type="molecule type" value="Genomic_DNA"/>
</dbReference>
<dbReference type="Proteomes" id="UP000637720">
    <property type="component" value="Unassembled WGS sequence"/>
</dbReference>
<keyword evidence="1" id="KW-0732">Signal</keyword>